<reference evidence="1" key="1">
    <citation type="submission" date="2022-11" db="EMBL/GenBank/DDBJ databases">
        <title>Centuries of genome instability and evolution in soft-shell clam transmissible cancer (bioRxiv).</title>
        <authorList>
            <person name="Hart S.F.M."/>
            <person name="Yonemitsu M.A."/>
            <person name="Giersch R.M."/>
            <person name="Beal B.F."/>
            <person name="Arriagada G."/>
            <person name="Davis B.W."/>
            <person name="Ostrander E.A."/>
            <person name="Goff S.P."/>
            <person name="Metzger M.J."/>
        </authorList>
    </citation>
    <scope>NUCLEOTIDE SEQUENCE</scope>
    <source>
        <strain evidence="1">MELC-2E11</strain>
        <tissue evidence="1">Siphon/mantle</tissue>
    </source>
</reference>
<accession>A0ABY7F7S5</accession>
<sequence length="82" mass="9340">MESPVAQKDNTVQWHVSVTMAIYVTNLRDESDGALRRRANSDDRVIKKWAGSSMDSYNQPGNKLEVHCDDHQELALHLILFS</sequence>
<gene>
    <name evidence="1" type="ORF">MAR_031808</name>
</gene>
<dbReference type="EMBL" id="CP111021">
    <property type="protein sequence ID" value="WAR17214.1"/>
    <property type="molecule type" value="Genomic_DNA"/>
</dbReference>
<evidence type="ECO:0000313" key="1">
    <source>
        <dbReference type="EMBL" id="WAR17214.1"/>
    </source>
</evidence>
<organism evidence="1 2">
    <name type="scientific">Mya arenaria</name>
    <name type="common">Soft-shell clam</name>
    <dbReference type="NCBI Taxonomy" id="6604"/>
    <lineage>
        <taxon>Eukaryota</taxon>
        <taxon>Metazoa</taxon>
        <taxon>Spiralia</taxon>
        <taxon>Lophotrochozoa</taxon>
        <taxon>Mollusca</taxon>
        <taxon>Bivalvia</taxon>
        <taxon>Autobranchia</taxon>
        <taxon>Heteroconchia</taxon>
        <taxon>Euheterodonta</taxon>
        <taxon>Imparidentia</taxon>
        <taxon>Neoheterodontei</taxon>
        <taxon>Myida</taxon>
        <taxon>Myoidea</taxon>
        <taxon>Myidae</taxon>
        <taxon>Mya</taxon>
    </lineage>
</organism>
<evidence type="ECO:0000313" key="2">
    <source>
        <dbReference type="Proteomes" id="UP001164746"/>
    </source>
</evidence>
<keyword evidence="2" id="KW-1185">Reference proteome</keyword>
<protein>
    <submittedName>
        <fullName evidence="1">Uncharacterized protein</fullName>
    </submittedName>
</protein>
<proteinExistence type="predicted"/>
<dbReference type="Proteomes" id="UP001164746">
    <property type="component" value="Chromosome 10"/>
</dbReference>
<name>A0ABY7F7S5_MYAAR</name>